<reference evidence="2 3" key="1">
    <citation type="submission" date="2013-08" db="EMBL/GenBank/DDBJ databases">
        <authorList>
            <person name="Weinstock G."/>
            <person name="Sodergren E."/>
            <person name="Wylie T."/>
            <person name="Fulton L."/>
            <person name="Fulton R."/>
            <person name="Fronick C."/>
            <person name="O'Laughlin M."/>
            <person name="Godfrey J."/>
            <person name="Miner T."/>
            <person name="Herter B."/>
            <person name="Appelbaum E."/>
            <person name="Cordes M."/>
            <person name="Lek S."/>
            <person name="Wollam A."/>
            <person name="Pepin K.H."/>
            <person name="Palsikar V.B."/>
            <person name="Mitreva M."/>
            <person name="Wilson R.K."/>
        </authorList>
    </citation>
    <scope>NUCLEOTIDE SEQUENCE [LARGE SCALE GENOMIC DNA]</scope>
    <source>
        <strain evidence="2 3">ATCC 15930</strain>
    </source>
</reference>
<dbReference type="Gene3D" id="3.10.690.10">
    <property type="entry name" value="Bifunctional nuclease domain"/>
    <property type="match status" value="1"/>
</dbReference>
<sequence>MKSKIKLVFNNVAEIVGNEQLGLLALTDEAQTMELLIPCDKEMKEQLGLRLNHLPITKMLLPEVLWQLVRSFSSDDFEIIIDDIIDGQYRVLLYNILTLEPIKLRASDAVLLSIIGNIPIYIESSLMARQGTPFSKNAMGASLPINILDDKMIEDALAKAIKDENYELASRINEEIKRRKDKQK</sequence>
<dbReference type="GO" id="GO:0004518">
    <property type="term" value="F:nuclease activity"/>
    <property type="evidence" value="ECO:0007669"/>
    <property type="project" value="InterPro"/>
</dbReference>
<organism evidence="2 3">
    <name type="scientific">Hoylesella loescheii DSM 19665 = JCM 12249 = ATCC 15930</name>
    <dbReference type="NCBI Taxonomy" id="1122985"/>
    <lineage>
        <taxon>Bacteria</taxon>
        <taxon>Pseudomonadati</taxon>
        <taxon>Bacteroidota</taxon>
        <taxon>Bacteroidia</taxon>
        <taxon>Bacteroidales</taxon>
        <taxon>Prevotellaceae</taxon>
        <taxon>Hoylesella</taxon>
    </lineage>
</organism>
<dbReference type="EMBL" id="JNGW01000012">
    <property type="protein sequence ID" value="KDR53826.1"/>
    <property type="molecule type" value="Genomic_DNA"/>
</dbReference>
<dbReference type="InterPro" id="IPR036104">
    <property type="entry name" value="BFN_sf"/>
</dbReference>
<dbReference type="Pfam" id="PF02577">
    <property type="entry name" value="BFN_dom"/>
    <property type="match status" value="1"/>
</dbReference>
<feature type="domain" description="BFN" evidence="1">
    <location>
        <begin position="4"/>
        <end position="134"/>
    </location>
</feature>
<dbReference type="RefSeq" id="WP_018966460.1">
    <property type="nucleotide sequence ID" value="NZ_KB899210.1"/>
</dbReference>
<evidence type="ECO:0000313" key="2">
    <source>
        <dbReference type="EMBL" id="KDR53826.1"/>
    </source>
</evidence>
<evidence type="ECO:0000313" key="3">
    <source>
        <dbReference type="Proteomes" id="UP000027442"/>
    </source>
</evidence>
<protein>
    <recommendedName>
        <fullName evidence="1">BFN domain-containing protein</fullName>
    </recommendedName>
</protein>
<gene>
    <name evidence="2" type="ORF">HMPREF1991_00193</name>
</gene>
<dbReference type="InterPro" id="IPR003729">
    <property type="entry name" value="Bi_nuclease_dom"/>
</dbReference>
<dbReference type="SUPFAM" id="SSF103256">
    <property type="entry name" value="Hypothetical protein TM0160"/>
    <property type="match status" value="1"/>
</dbReference>
<dbReference type="Proteomes" id="UP000027442">
    <property type="component" value="Unassembled WGS sequence"/>
</dbReference>
<evidence type="ECO:0000259" key="1">
    <source>
        <dbReference type="PROSITE" id="PS51658"/>
    </source>
</evidence>
<dbReference type="PROSITE" id="PS51658">
    <property type="entry name" value="BFN"/>
    <property type="match status" value="1"/>
</dbReference>
<keyword evidence="3" id="KW-1185">Reference proteome</keyword>
<accession>A0A069QVE8</accession>
<proteinExistence type="predicted"/>
<dbReference type="HOGENOM" id="CLU_124437_0_0_10"/>
<comment type="caution">
    <text evidence="2">The sequence shown here is derived from an EMBL/GenBank/DDBJ whole genome shotgun (WGS) entry which is preliminary data.</text>
</comment>
<dbReference type="PATRIC" id="fig|1122985.7.peg.201"/>
<dbReference type="AlphaFoldDB" id="A0A069QVE8"/>
<name>A0A069QVE8_HOYLO</name>